<dbReference type="EMBL" id="BMIP01000001">
    <property type="protein sequence ID" value="GGD55541.1"/>
    <property type="molecule type" value="Genomic_DNA"/>
</dbReference>
<name>A0A917DPY5_9SPHN</name>
<evidence type="ECO:0000313" key="2">
    <source>
        <dbReference type="Proteomes" id="UP000612349"/>
    </source>
</evidence>
<gene>
    <name evidence="1" type="ORF">GCM10010990_00840</name>
</gene>
<dbReference type="Proteomes" id="UP000612349">
    <property type="component" value="Unassembled WGS sequence"/>
</dbReference>
<keyword evidence="2" id="KW-1185">Reference proteome</keyword>
<dbReference type="OrthoDB" id="10018988at2"/>
<proteinExistence type="predicted"/>
<protein>
    <submittedName>
        <fullName evidence="1">Uncharacterized protein</fullName>
    </submittedName>
</protein>
<reference evidence="1" key="2">
    <citation type="submission" date="2020-09" db="EMBL/GenBank/DDBJ databases">
        <authorList>
            <person name="Sun Q."/>
            <person name="Zhou Y."/>
        </authorList>
    </citation>
    <scope>NUCLEOTIDE SEQUENCE</scope>
    <source>
        <strain evidence="1">CGMCC 1.15360</strain>
    </source>
</reference>
<evidence type="ECO:0000313" key="1">
    <source>
        <dbReference type="EMBL" id="GGD55541.1"/>
    </source>
</evidence>
<accession>A0A917DPY5</accession>
<dbReference type="AlphaFoldDB" id="A0A917DPY5"/>
<sequence length="224" mass="24274">MRVFRFLRRFNTVAAAILLVIGIIAALLVMGLAGGAMAGTGLGAVGSGSYSASGESEGDDVVAAELVNVDGKAGPFLLYHRGSAYSERLRDLMLLDAATGRHRRLFDDPETTVARFENIRDTGLILYVRAEETDADPLLDGVFVRFSDFRSFTIAKRIRTLDVGRVLDDGRVSFIISDAAGDTKFEIFDVQKGEAISSKPIDYHIASDADGRSKAPANQFYITE</sequence>
<comment type="caution">
    <text evidence="1">The sequence shown here is derived from an EMBL/GenBank/DDBJ whole genome shotgun (WGS) entry which is preliminary data.</text>
</comment>
<reference evidence="1" key="1">
    <citation type="journal article" date="2014" name="Int. J. Syst. Evol. Microbiol.">
        <title>Complete genome sequence of Corynebacterium casei LMG S-19264T (=DSM 44701T), isolated from a smear-ripened cheese.</title>
        <authorList>
            <consortium name="US DOE Joint Genome Institute (JGI-PGF)"/>
            <person name="Walter F."/>
            <person name="Albersmeier A."/>
            <person name="Kalinowski J."/>
            <person name="Ruckert C."/>
        </authorList>
    </citation>
    <scope>NUCLEOTIDE SEQUENCE</scope>
    <source>
        <strain evidence="1">CGMCC 1.15360</strain>
    </source>
</reference>
<dbReference type="RefSeq" id="WP_066772300.1">
    <property type="nucleotide sequence ID" value="NZ_BMIP01000001.1"/>
</dbReference>
<organism evidence="1 2">
    <name type="scientific">Croceicoccus mobilis</name>
    <dbReference type="NCBI Taxonomy" id="1703339"/>
    <lineage>
        <taxon>Bacteria</taxon>
        <taxon>Pseudomonadati</taxon>
        <taxon>Pseudomonadota</taxon>
        <taxon>Alphaproteobacteria</taxon>
        <taxon>Sphingomonadales</taxon>
        <taxon>Erythrobacteraceae</taxon>
        <taxon>Croceicoccus</taxon>
    </lineage>
</organism>